<dbReference type="CDD" id="cd19531">
    <property type="entry name" value="LCL_NRPS-like"/>
    <property type="match status" value="2"/>
</dbReference>
<dbReference type="PROSITE" id="PS00012">
    <property type="entry name" value="PHOSPHOPANTETHEINE"/>
    <property type="match status" value="1"/>
</dbReference>
<dbReference type="SMART" id="SM00823">
    <property type="entry name" value="PKS_PP"/>
    <property type="match status" value="2"/>
</dbReference>
<dbReference type="InterPro" id="IPR001242">
    <property type="entry name" value="Condensation_dom"/>
</dbReference>
<dbReference type="InterPro" id="IPR016039">
    <property type="entry name" value="Thiolase-like"/>
</dbReference>
<evidence type="ECO:0000256" key="4">
    <source>
        <dbReference type="ARBA" id="ARBA00022679"/>
    </source>
</evidence>
<dbReference type="SUPFAM" id="SSF56801">
    <property type="entry name" value="Acetyl-CoA synthetase-like"/>
    <property type="match status" value="1"/>
</dbReference>
<dbReference type="PANTHER" id="PTHR43775:SF37">
    <property type="entry name" value="SI:DKEY-61P9.11"/>
    <property type="match status" value="1"/>
</dbReference>
<evidence type="ECO:0000256" key="2">
    <source>
        <dbReference type="ARBA" id="ARBA00022450"/>
    </source>
</evidence>
<dbReference type="Gene3D" id="3.40.50.1110">
    <property type="entry name" value="SGNH hydrolase"/>
    <property type="match status" value="1"/>
</dbReference>
<feature type="non-terminal residue" evidence="7">
    <location>
        <position position="2425"/>
    </location>
</feature>
<comment type="caution">
    <text evidence="7">The sequence shown here is derived from an EMBL/GenBank/DDBJ whole genome shotgun (WGS) entry which is preliminary data.</text>
</comment>
<evidence type="ECO:0000259" key="5">
    <source>
        <dbReference type="PROSITE" id="PS50075"/>
    </source>
</evidence>
<dbReference type="NCBIfam" id="TIGR01686">
    <property type="entry name" value="FkbH"/>
    <property type="match status" value="1"/>
</dbReference>
<dbReference type="Pfam" id="PF16197">
    <property type="entry name" value="KAsynt_C_assoc"/>
    <property type="match status" value="1"/>
</dbReference>
<dbReference type="SMART" id="SM00825">
    <property type="entry name" value="PKS_KS"/>
    <property type="match status" value="1"/>
</dbReference>
<dbReference type="InterPro" id="IPR050091">
    <property type="entry name" value="PKS_NRPS_Biosynth_Enz"/>
</dbReference>
<dbReference type="Gene3D" id="3.40.47.10">
    <property type="match status" value="1"/>
</dbReference>
<dbReference type="InterPro" id="IPR020841">
    <property type="entry name" value="PKS_Beta-ketoAc_synthase_dom"/>
</dbReference>
<dbReference type="RefSeq" id="WP_378127699.1">
    <property type="nucleotide sequence ID" value="NZ_JBHSED010000062.1"/>
</dbReference>
<dbReference type="Gene3D" id="3.40.50.1000">
    <property type="entry name" value="HAD superfamily/HAD-like"/>
    <property type="match status" value="1"/>
</dbReference>
<evidence type="ECO:0000259" key="6">
    <source>
        <dbReference type="PROSITE" id="PS52004"/>
    </source>
</evidence>
<dbReference type="SUPFAM" id="SSF53901">
    <property type="entry name" value="Thiolase-like"/>
    <property type="match status" value="1"/>
</dbReference>
<feature type="domain" description="Ketosynthase family 3 (KS3)" evidence="6">
    <location>
        <begin position="25"/>
        <end position="452"/>
    </location>
</feature>
<dbReference type="SMART" id="SM01294">
    <property type="entry name" value="PKS_PP_betabranch"/>
    <property type="match status" value="1"/>
</dbReference>
<feature type="domain" description="Carrier" evidence="5">
    <location>
        <begin position="1858"/>
        <end position="1933"/>
    </location>
</feature>
<gene>
    <name evidence="7" type="ORF">ACFO1S_23830</name>
</gene>
<dbReference type="Gene3D" id="1.10.1200.10">
    <property type="entry name" value="ACP-like"/>
    <property type="match status" value="2"/>
</dbReference>
<keyword evidence="4" id="KW-0808">Transferase</keyword>
<dbReference type="Pfam" id="PF02801">
    <property type="entry name" value="Ketoacyl-synt_C"/>
    <property type="match status" value="1"/>
</dbReference>
<comment type="cofactor">
    <cofactor evidence="1">
        <name>pantetheine 4'-phosphate</name>
        <dbReference type="ChEBI" id="CHEBI:47942"/>
    </cofactor>
</comment>
<evidence type="ECO:0000313" key="7">
    <source>
        <dbReference type="EMBL" id="MFC4306455.1"/>
    </source>
</evidence>
<dbReference type="SUPFAM" id="SSF52777">
    <property type="entry name" value="CoA-dependent acyltransferases"/>
    <property type="match status" value="4"/>
</dbReference>
<dbReference type="PANTHER" id="PTHR43775">
    <property type="entry name" value="FATTY ACID SYNTHASE"/>
    <property type="match status" value="1"/>
</dbReference>
<dbReference type="InterPro" id="IPR036736">
    <property type="entry name" value="ACP-like_sf"/>
</dbReference>
<dbReference type="InterPro" id="IPR020806">
    <property type="entry name" value="PKS_PP-bd"/>
</dbReference>
<dbReference type="Gene3D" id="1.10.1240.100">
    <property type="match status" value="1"/>
</dbReference>
<dbReference type="InterPro" id="IPR006162">
    <property type="entry name" value="Ppantetheine_attach_site"/>
</dbReference>
<accession>A0ABV8SGR6</accession>
<keyword evidence="3" id="KW-0597">Phosphoprotein</keyword>
<dbReference type="InterPro" id="IPR036412">
    <property type="entry name" value="HAD-like_sf"/>
</dbReference>
<dbReference type="InterPro" id="IPR010037">
    <property type="entry name" value="FkbH_domain"/>
</dbReference>
<dbReference type="InterPro" id="IPR014031">
    <property type="entry name" value="Ketoacyl_synth_C"/>
</dbReference>
<dbReference type="Gene3D" id="3.30.559.10">
    <property type="entry name" value="Chloramphenicol acetyltransferase-like domain"/>
    <property type="match status" value="2"/>
</dbReference>
<dbReference type="InterPro" id="IPR009081">
    <property type="entry name" value="PP-bd_ACP"/>
</dbReference>
<dbReference type="InterPro" id="IPR010033">
    <property type="entry name" value="HAD_SF_ppase_IIIC"/>
</dbReference>
<reference evidence="8" key="1">
    <citation type="journal article" date="2019" name="Int. J. Syst. Evol. Microbiol.">
        <title>The Global Catalogue of Microorganisms (GCM) 10K type strain sequencing project: providing services to taxonomists for standard genome sequencing and annotation.</title>
        <authorList>
            <consortium name="The Broad Institute Genomics Platform"/>
            <consortium name="The Broad Institute Genome Sequencing Center for Infectious Disease"/>
            <person name="Wu L."/>
            <person name="Ma J."/>
        </authorList>
    </citation>
    <scope>NUCLEOTIDE SEQUENCE [LARGE SCALE GENOMIC DNA]</scope>
    <source>
        <strain evidence="8">CGMCC 4.1641</strain>
    </source>
</reference>
<dbReference type="InterPro" id="IPR032821">
    <property type="entry name" value="PKS_assoc"/>
</dbReference>
<dbReference type="Pfam" id="PF00668">
    <property type="entry name" value="Condensation"/>
    <property type="match status" value="2"/>
</dbReference>
<dbReference type="EMBL" id="JBHSED010000062">
    <property type="protein sequence ID" value="MFC4306455.1"/>
    <property type="molecule type" value="Genomic_DNA"/>
</dbReference>
<dbReference type="PROSITE" id="PS50075">
    <property type="entry name" value="CARRIER"/>
    <property type="match status" value="2"/>
</dbReference>
<dbReference type="SUPFAM" id="SSF56784">
    <property type="entry name" value="HAD-like"/>
    <property type="match status" value="1"/>
</dbReference>
<evidence type="ECO:0000256" key="1">
    <source>
        <dbReference type="ARBA" id="ARBA00001957"/>
    </source>
</evidence>
<protein>
    <submittedName>
        <fullName evidence="7">HAD-IIIC family phosphatase</fullName>
    </submittedName>
</protein>
<dbReference type="Pfam" id="PF00550">
    <property type="entry name" value="PP-binding"/>
    <property type="match status" value="2"/>
</dbReference>
<evidence type="ECO:0000256" key="3">
    <source>
        <dbReference type="ARBA" id="ARBA00022553"/>
    </source>
</evidence>
<sequence>MAIEKAWWEAEEEEELPVSVEETSNRDIAIIGVAVRLPDAEDVDALWDRISGRHDAVGPFPEERRKDVESLLSGTKLPGGQISYYDGAYLREIDRFDYRFFRLSPKEAALMSPNQRIWLETAWNALEDAGYGGRKLSGSSTGVYLGYNGDAFHDYKRLIAEREPESLSLAIPGNLSSIAASRISYLLDFRGPSLAVDTACSSSLVALHLAMQGLRSGECEQALVGGVKTYLLPVDLGIKIGIESPDYRARTFDDASAGTGGGEGAAAVLLKPLGKALRDKDAIYAVIKGSAMNQDGASIGITAPNGRAQEEVIVKAWQDAEVDPTTIGYIEAHGTGTKLGDPIEIGGITQAFRRYTERRQFCAVGSIKTNYGHLDTAAGIVGLIKAALVLRQRQLPPMLHFREPNREIPFADSPVYVSDILRPWIPEGNAPLRAGVSSFGMSGTNAHAVLEEAPSPTAVEAGDGSAQPLAISARSPAALLALAAKYREYAERRADERTDVRDFCYTANTGRGHYEFRAALTVGTMGELRDGLRRLEQELAKAADEPGSLFWTEGVALTDERGHSLSIWLGKAESPASVGNVPPEEGDEAGLEALCRSYAKGENPDWEAYYGAQNVRRLHIPAYPFERTRCWLEETAGAGAQYAYPFGGPAGPDIGLTLKEKKGVTLTGRENGIYTELEQTVADAWGRGLGFSALGVDEHYYELGGDSILALTIVDELGKTMGRELTVSDLLGYPTVQALAAHLEQSGIQLSEYAVGTLGSPSTEAQVYPLSRSQLRIFLGAQLPGSERHHHMPLAYEVDGKLEADKLEEAFRKLAERHESLRTTFEWSEEGEPRQRIHPAAVMRVETSKLNGEDEWPAYAASFIRPFELSELPLLRVGLASVSEDRHLLMLDSHHLIADGSSLALLLQEMQALYEGAALPSATGNYRSYVAWQQEQAGSPVWQSQRAYWLEDVLSSPVPPLRLPLDRSRPKARSGAGLAHRFTVPRKLTEGLQRLAKERQVSLHTVLYAIYAVLLKHYTGQEDLIVGSLVNGRDRSEFRRMVGVMINFLPVRVNVRPDMALTGLLDQVERVTRDAYANGQFPFDELVEAVAARGDRSRNPIYDTMLVFHNHAAGSDRLQAGNLVFKEYDLEKTTSALDVKLDLFPGSEGELNGVFEYDSVLFREETIARMAGHFLGVAEWAASGSAGLIGQLKLFEPEEEAELERRRSYNDIAQVADSGPSIEVLVASTFTSEPVESSIVHWLEAFGYGARVSFAPYNQIFQTVLENRQGPSGQARAVVLLIRPEDWLSPGAAAAEDRLSALESELENLLLLLDAKDGSEAYFIGLLPFSPDGPLRGVSDSEEQAFRERWSAKISMASDYIAALDFAPAAERYRVVEMEDKIANEEGQIPYTPEYFAAIGTVTARALVAWRQHPFKVIVVDADNTLWRGVVGEDGAAGIQITSAFAAWQRLLLRKRNEGLLLALCSKNNESDVWDAFEQNGDMLLRKEHFAAWRINWQAKSDNLRELAEELNLGLDSLIFVDDNAAECMEVMSRLPEVLTLRLPEEETTEFLSHVWAWDRLRVTEEDRKRASSYTAERQRKEAAVRPGESLEDYLRGLRMKVSFRPLSFEETERAAQLSARTNQFNLNGVRRSAADIRSGLSRASERHWIVEAADRFGDYGRIGYVSGSVRDETLVIDTFLLSCRVLGRGVEHAVCAGLTQYARKCGCKALRARFRRTAKNRPFEQFLDQVGWLTAEAASDREEIDCILAVDRISEAPAHILFYDGEPYESEEASELTAASAEAARAERLPSASLAASGVRASDRSGWLLPNEREEELRHRAYLLPLRYSEASGIAAMERVRTSGEGLQVRSAPPYAPPVGETERAVAELWEKLLGGGPYGRDDHFFDAGGDSLQAASLVSLFVRTFGVRVTLVDLFDQPRLKQMASLADGQGGIGTSSAASGGIPRAEPAELYPVSPAQRRMYFLQLFEPEGTAYQIPSALLLTGELDRARLKQAFMRLAERHEALRTSFELNEGEPVQRISPEAVCVLEESEAPPEGEALEAALREFVRPFDLRRAPLYRAGLYQLAEDRHVLAFDIHHIIADGVSVNVLTEDLMSFYEVRALPAQAIQYKDYTMWQGSEQESARLDRQLEQWVANFQGAVPKLELPADYARPAVKGTQGAQTIVHLDAEQTASLKRLAKRTDSTLFMVLLSAYGIWLSKLSGQTSLVVGTPTAGRNHPDAERVVGVFVNPLPIRIAPDPALTFEQVLSAVKEEVLGTLDRQEAPFETLVERLQPERDLGRNPLFDAMFSMLNMAHADLNASRLKVEPLAVDYGVSQFDVGLYAMEENGGLTLIVQYATGLFRSETMRRWVKGFVALAEKIAQTPQAALSGISLLTEEERRQVVETFNATEAPFPSELTLPELFRRQAERTPDRIAAVFGAER</sequence>
<feature type="domain" description="Carrier" evidence="5">
    <location>
        <begin position="672"/>
        <end position="747"/>
    </location>
</feature>
<dbReference type="InterPro" id="IPR036514">
    <property type="entry name" value="SGNH_hydro_sf"/>
</dbReference>
<dbReference type="CDD" id="cd00833">
    <property type="entry name" value="PKS"/>
    <property type="match status" value="1"/>
</dbReference>
<dbReference type="PROSITE" id="PS00606">
    <property type="entry name" value="KS3_1"/>
    <property type="match status" value="1"/>
</dbReference>
<keyword evidence="8" id="KW-1185">Reference proteome</keyword>
<evidence type="ECO:0000313" key="8">
    <source>
        <dbReference type="Proteomes" id="UP001595755"/>
    </source>
</evidence>
<dbReference type="InterPro" id="IPR018201">
    <property type="entry name" value="Ketoacyl_synth_AS"/>
</dbReference>
<dbReference type="InterPro" id="IPR023214">
    <property type="entry name" value="HAD_sf"/>
</dbReference>
<dbReference type="InterPro" id="IPR023213">
    <property type="entry name" value="CAT-like_dom_sf"/>
</dbReference>
<dbReference type="InterPro" id="IPR014030">
    <property type="entry name" value="Ketoacyl_synth_N"/>
</dbReference>
<organism evidence="7 8">
    <name type="scientific">Cohnella boryungensis</name>
    <dbReference type="NCBI Taxonomy" id="768479"/>
    <lineage>
        <taxon>Bacteria</taxon>
        <taxon>Bacillati</taxon>
        <taxon>Bacillota</taxon>
        <taxon>Bacilli</taxon>
        <taxon>Bacillales</taxon>
        <taxon>Paenibacillaceae</taxon>
        <taxon>Cohnella</taxon>
    </lineage>
</organism>
<dbReference type="NCBIfam" id="TIGR01681">
    <property type="entry name" value="HAD-SF-IIIC"/>
    <property type="match status" value="1"/>
</dbReference>
<dbReference type="Proteomes" id="UP001595755">
    <property type="component" value="Unassembled WGS sequence"/>
</dbReference>
<dbReference type="Pfam" id="PF00109">
    <property type="entry name" value="ketoacyl-synt"/>
    <property type="match status" value="1"/>
</dbReference>
<proteinExistence type="predicted"/>
<dbReference type="SUPFAM" id="SSF47336">
    <property type="entry name" value="ACP-like"/>
    <property type="match status" value="2"/>
</dbReference>
<name>A0ABV8SGR6_9BACL</name>
<keyword evidence="2" id="KW-0596">Phosphopantetheine</keyword>
<dbReference type="PROSITE" id="PS52004">
    <property type="entry name" value="KS3_2"/>
    <property type="match status" value="1"/>
</dbReference>
<dbReference type="Gene3D" id="3.30.559.30">
    <property type="entry name" value="Nonribosomal peptide synthetase, condensation domain"/>
    <property type="match status" value="2"/>
</dbReference>